<organism evidence="1 2">
    <name type="scientific">Elstera cyanobacteriorum</name>
    <dbReference type="NCBI Taxonomy" id="2022747"/>
    <lineage>
        <taxon>Bacteria</taxon>
        <taxon>Pseudomonadati</taxon>
        <taxon>Pseudomonadota</taxon>
        <taxon>Alphaproteobacteria</taxon>
        <taxon>Rhodospirillales</taxon>
        <taxon>Rhodospirillaceae</taxon>
        <taxon>Elstera</taxon>
    </lineage>
</organism>
<dbReference type="SFLD" id="SFLDG01129">
    <property type="entry name" value="C1.5:_HAD__Beta-PGM__Phosphata"/>
    <property type="match status" value="1"/>
</dbReference>
<sequence length="223" mass="23847">MAAFDLILFDVDGTLVDSQRTIIACMEAAFIRYDLPIPSAAAIRHTVGLALVDGVAQLLAAMPEGAGVDPYAVAEAYKDTYLARRTATPAPAPDPLYPGTRALLDRLLAEDRLMGVATGKSNRGMRVFVETHGLHRHFVTQQTVDTAPGKPDPTMVRQAAVEAGTIPSRVLMIGDTVYDMQMARAAGAVAVGVDWGYHAPQALTAEGARTILKTWDDLAPYLT</sequence>
<dbReference type="PANTHER" id="PTHR43434">
    <property type="entry name" value="PHOSPHOGLYCOLATE PHOSPHATASE"/>
    <property type="match status" value="1"/>
</dbReference>
<comment type="caution">
    <text evidence="1">The sequence shown here is derived from an EMBL/GenBank/DDBJ whole genome shotgun (WGS) entry which is preliminary data.</text>
</comment>
<dbReference type="Proteomes" id="UP000216361">
    <property type="component" value="Unassembled WGS sequence"/>
</dbReference>
<dbReference type="AlphaFoldDB" id="A0A255XTZ6"/>
<protein>
    <recommendedName>
        <fullName evidence="3">HAD family hydrolase</fullName>
    </recommendedName>
</protein>
<dbReference type="GO" id="GO:0008967">
    <property type="term" value="F:phosphoglycolate phosphatase activity"/>
    <property type="evidence" value="ECO:0007669"/>
    <property type="project" value="TreeGrafter"/>
</dbReference>
<evidence type="ECO:0000313" key="1">
    <source>
        <dbReference type="EMBL" id="OYQ20382.1"/>
    </source>
</evidence>
<dbReference type="Gene3D" id="1.10.150.240">
    <property type="entry name" value="Putative phosphatase, domain 2"/>
    <property type="match status" value="1"/>
</dbReference>
<dbReference type="RefSeq" id="WP_094407845.1">
    <property type="nucleotide sequence ID" value="NZ_BMJZ01000008.1"/>
</dbReference>
<dbReference type="Gene3D" id="3.40.50.1000">
    <property type="entry name" value="HAD superfamily/HAD-like"/>
    <property type="match status" value="1"/>
</dbReference>
<gene>
    <name evidence="1" type="ORF">CHR90_04745</name>
</gene>
<dbReference type="GO" id="GO:0005829">
    <property type="term" value="C:cytosol"/>
    <property type="evidence" value="ECO:0007669"/>
    <property type="project" value="TreeGrafter"/>
</dbReference>
<dbReference type="InterPro" id="IPR041492">
    <property type="entry name" value="HAD_2"/>
</dbReference>
<dbReference type="SFLD" id="SFLDS00003">
    <property type="entry name" value="Haloacid_Dehalogenase"/>
    <property type="match status" value="1"/>
</dbReference>
<dbReference type="PANTHER" id="PTHR43434:SF24">
    <property type="entry name" value="HYDROLASE-RELATED"/>
    <property type="match status" value="1"/>
</dbReference>
<name>A0A255XTZ6_9PROT</name>
<dbReference type="InterPro" id="IPR036412">
    <property type="entry name" value="HAD-like_sf"/>
</dbReference>
<dbReference type="GO" id="GO:0006281">
    <property type="term" value="P:DNA repair"/>
    <property type="evidence" value="ECO:0007669"/>
    <property type="project" value="TreeGrafter"/>
</dbReference>
<evidence type="ECO:0000313" key="2">
    <source>
        <dbReference type="Proteomes" id="UP000216361"/>
    </source>
</evidence>
<proteinExistence type="predicted"/>
<dbReference type="NCBIfam" id="TIGR01509">
    <property type="entry name" value="HAD-SF-IA-v3"/>
    <property type="match status" value="1"/>
</dbReference>
<dbReference type="InterPro" id="IPR023214">
    <property type="entry name" value="HAD_sf"/>
</dbReference>
<dbReference type="OrthoDB" id="9793014at2"/>
<dbReference type="NCBIfam" id="TIGR01549">
    <property type="entry name" value="HAD-SF-IA-v1"/>
    <property type="match status" value="1"/>
</dbReference>
<dbReference type="InterPro" id="IPR023198">
    <property type="entry name" value="PGP-like_dom2"/>
</dbReference>
<dbReference type="Pfam" id="PF13419">
    <property type="entry name" value="HAD_2"/>
    <property type="match status" value="1"/>
</dbReference>
<evidence type="ECO:0008006" key="3">
    <source>
        <dbReference type="Google" id="ProtNLM"/>
    </source>
</evidence>
<reference evidence="1 2" key="1">
    <citation type="submission" date="2017-07" db="EMBL/GenBank/DDBJ databases">
        <title>Elstera cyanobacteriorum sp. nov., a novel bacterium isolated from cyanobacterial aggregates in a eutrophic lake.</title>
        <authorList>
            <person name="Cai H."/>
        </authorList>
    </citation>
    <scope>NUCLEOTIDE SEQUENCE [LARGE SCALE GENOMIC DNA]</scope>
    <source>
        <strain evidence="1 2">TH019</strain>
    </source>
</reference>
<dbReference type="InterPro" id="IPR006439">
    <property type="entry name" value="HAD-SF_hydro_IA"/>
</dbReference>
<dbReference type="InterPro" id="IPR050155">
    <property type="entry name" value="HAD-like_hydrolase_sf"/>
</dbReference>
<dbReference type="EMBL" id="NOXS01000028">
    <property type="protein sequence ID" value="OYQ20382.1"/>
    <property type="molecule type" value="Genomic_DNA"/>
</dbReference>
<keyword evidence="2" id="KW-1185">Reference proteome</keyword>
<dbReference type="SUPFAM" id="SSF56784">
    <property type="entry name" value="HAD-like"/>
    <property type="match status" value="1"/>
</dbReference>
<accession>A0A255XTZ6</accession>